<keyword evidence="2" id="KW-1185">Reference proteome</keyword>
<name>A0ACC3BRL9_PYRYE</name>
<proteinExistence type="predicted"/>
<gene>
    <name evidence="1" type="ORF">I4F81_002964</name>
</gene>
<comment type="caution">
    <text evidence="1">The sequence shown here is derived from an EMBL/GenBank/DDBJ whole genome shotgun (WGS) entry which is preliminary data.</text>
</comment>
<dbReference type="Proteomes" id="UP000798662">
    <property type="component" value="Chromosome 1"/>
</dbReference>
<reference evidence="1" key="1">
    <citation type="submission" date="2019-11" db="EMBL/GenBank/DDBJ databases">
        <title>Nori genome reveals adaptations in red seaweeds to the harsh intertidal environment.</title>
        <authorList>
            <person name="Wang D."/>
            <person name="Mao Y."/>
        </authorList>
    </citation>
    <scope>NUCLEOTIDE SEQUENCE</scope>
    <source>
        <tissue evidence="1">Gametophyte</tissue>
    </source>
</reference>
<sequence>MRLSGTKRARTAAANDGAGAAASDATPPLPPLPPSARLPSCNSAAVAGGGGGTERALRGAAAPGARRDSMAGRGGGGGGAGASGGGGGGGGGGGSGHHGAAAPAAAVGGGAGVGSSGSSGGGGSARKLKFTIAPFRHRTAAADSFAEETWASIRSALLAIYRRDTSSLSYEELYRYAYNMVLHKLGDMLYNGLAETLRLHLAGVASAAAAAPAAGLLAELGAQWHWFSLSLVSVRDILMYMDRTYVVSRRLPSVRALGLALFRDTVVRAPSVRPRLIAALLGAVEAERQGATVDDSLLRATTSMLAELGDDDDGIGVSIGLGRGGQSGAAIASPSAGGATGASGAAASGAAVSDSGVAAGGSSRRRSVYEVDFEEPFLEATSTFYAREARKLLSENAVADYLRVAAARLEQESARVTRFLQPRTRSRVTAVTQDELLSKHLDELVSAPQSGLLWMLRNDRHADVGLLFRLLRDVPGGSSSLRATLKREVLERGADIVRDAAAPTAEPVAVVESLLALKLKYDRTLAASFSLSASAGMLASAAAVGAAAGDADRRASHHGTSGSSGAVGDAFVARGSAGADGMVVDGGSGVVVGNVTIPPERQFVTAVSEAFERFLNSFERAPEYLSLYVDRLMRSATKGRGEEDIDARLDAVLTLFRFVDEKDAFERYYKQHLAKRLLSSRTLSDDAERSFIAKLKNECGHIYTSKLEAMFKDIKVSAETSAAFRTSVRTSHAASRTEVGGAALVDGAGAAADAGLEGRAAAAADGDADVVIVDAPGAVAVPPPGAPVGEGLHDGGVDGLHGIDFSVAILTTGSWPLTPSSPLVVSPEVLYCMRRLETFYGERHTGRRLTWLPHMGNAELRGRFGGGTRLHELSMTAAAAAVLLLFNRADSLTTVDIGTATGLTGGELKRTLQALSLAKYRVLNKSPRVRVVADTDVFSFNDAFTSKLFRFKVLTVSAGKETDAEKKETRSRIDDDRKPQIEAALVRIMKARKRLEHSALVAEATSLLTPRFTPPPADVKKRIESLVEREFLTRDAENARVYHYVA</sequence>
<protein>
    <submittedName>
        <fullName evidence="1">Uncharacterized protein</fullName>
    </submittedName>
</protein>
<evidence type="ECO:0000313" key="2">
    <source>
        <dbReference type="Proteomes" id="UP000798662"/>
    </source>
</evidence>
<evidence type="ECO:0000313" key="1">
    <source>
        <dbReference type="EMBL" id="KAK1860375.1"/>
    </source>
</evidence>
<accession>A0ACC3BRL9</accession>
<dbReference type="EMBL" id="CM020618">
    <property type="protein sequence ID" value="KAK1860375.1"/>
    <property type="molecule type" value="Genomic_DNA"/>
</dbReference>
<organism evidence="1 2">
    <name type="scientific">Pyropia yezoensis</name>
    <name type="common">Susabi-nori</name>
    <name type="synonym">Porphyra yezoensis</name>
    <dbReference type="NCBI Taxonomy" id="2788"/>
    <lineage>
        <taxon>Eukaryota</taxon>
        <taxon>Rhodophyta</taxon>
        <taxon>Bangiophyceae</taxon>
        <taxon>Bangiales</taxon>
        <taxon>Bangiaceae</taxon>
        <taxon>Pyropia</taxon>
    </lineage>
</organism>